<organism evidence="1 2">
    <name type="scientific">Marinagarivorans cellulosilyticus</name>
    <dbReference type="NCBI Taxonomy" id="2721545"/>
    <lineage>
        <taxon>Bacteria</taxon>
        <taxon>Pseudomonadati</taxon>
        <taxon>Pseudomonadota</taxon>
        <taxon>Gammaproteobacteria</taxon>
        <taxon>Cellvibrionales</taxon>
        <taxon>Cellvibrionaceae</taxon>
        <taxon>Marinagarivorans</taxon>
    </lineage>
</organism>
<keyword evidence="2" id="KW-1185">Reference proteome</keyword>
<dbReference type="Pfam" id="PF06996">
    <property type="entry name" value="T6SS_TssG"/>
    <property type="match status" value="1"/>
</dbReference>
<dbReference type="PANTHER" id="PTHR35564:SF4">
    <property type="entry name" value="CYTOPLASMIC PROTEIN"/>
    <property type="match status" value="1"/>
</dbReference>
<gene>
    <name evidence="1" type="ORF">MARGE09_P1067</name>
</gene>
<dbReference type="InterPro" id="IPR010732">
    <property type="entry name" value="T6SS_TssG-like"/>
</dbReference>
<dbReference type="Proteomes" id="UP001320119">
    <property type="component" value="Chromosome"/>
</dbReference>
<evidence type="ECO:0000313" key="1">
    <source>
        <dbReference type="EMBL" id="BCD96867.1"/>
    </source>
</evidence>
<dbReference type="AlphaFoldDB" id="A0AAN1WFY2"/>
<dbReference type="KEGG" id="marq:MARGE09_P1067"/>
<proteinExistence type="predicted"/>
<protein>
    <submittedName>
        <fullName evidence="1">Type VI secretion system protein ImpH</fullName>
    </submittedName>
</protein>
<name>A0AAN1WFY2_9GAMM</name>
<dbReference type="RefSeq" id="WP_236986349.1">
    <property type="nucleotide sequence ID" value="NZ_AP023086.1"/>
</dbReference>
<sequence length="372" mass="41274">MATTRRRKSLSVIEQLKQEPYRFNFYQAVRTIEYAAIKAQQADNTVSAPLSLQAPPSQEFLRFKTRQQLSFSPADVVKVFQGRNSEPDSQVPENQWQMTIAFMGLTGAQGVLPYHMSETILRELKQKNTGLHDFLEIFNHRAITMMYKAWAKYQIPISFETHKIRARRGNDSATHALLSLMGLGLPSLQYRQPYSDESLIPLSGFLSRSTCTASGLASMIKARFGLSAEIKQFTGTYSELTPDIMTRLGSQNNALGQNTFLGSKCYSCTGKFTVAIKPNNHDEFDSLAPGTPMVRALISFIRQAAGPELIFDLDVSLAGESITNTQLHQTPKYAPTLGWNTVLGTANQALSSLSVRMSSEITPPDDTLPMAS</sequence>
<accession>A0AAN1WFY2</accession>
<dbReference type="PANTHER" id="PTHR35564">
    <property type="match status" value="1"/>
</dbReference>
<dbReference type="NCBIfam" id="TIGR03347">
    <property type="entry name" value="VI_chp_1"/>
    <property type="match status" value="1"/>
</dbReference>
<evidence type="ECO:0000313" key="2">
    <source>
        <dbReference type="Proteomes" id="UP001320119"/>
    </source>
</evidence>
<reference evidence="1 2" key="1">
    <citation type="journal article" date="2022" name="IScience">
        <title>An ultrasensitive nanofiber-based assay for enzymatic hydrolysis and deep-sea microbial degradation of cellulose.</title>
        <authorList>
            <person name="Tsudome M."/>
            <person name="Tachioka M."/>
            <person name="Miyazaki M."/>
            <person name="Uchimura K."/>
            <person name="Tsuda M."/>
            <person name="Takaki Y."/>
            <person name="Deguchi S."/>
        </authorList>
    </citation>
    <scope>NUCLEOTIDE SEQUENCE [LARGE SCALE GENOMIC DNA]</scope>
    <source>
        <strain evidence="1 2">GE09</strain>
    </source>
</reference>
<dbReference type="EMBL" id="AP023086">
    <property type="protein sequence ID" value="BCD96867.1"/>
    <property type="molecule type" value="Genomic_DNA"/>
</dbReference>